<dbReference type="InterPro" id="IPR036629">
    <property type="entry name" value="YjbJ_sf"/>
</dbReference>
<keyword evidence="5" id="KW-1185">Reference proteome</keyword>
<organism evidence="4 5">
    <name type="scientific">Corynebacterium occultum</name>
    <dbReference type="NCBI Taxonomy" id="2675219"/>
    <lineage>
        <taxon>Bacteria</taxon>
        <taxon>Bacillati</taxon>
        <taxon>Actinomycetota</taxon>
        <taxon>Actinomycetes</taxon>
        <taxon>Mycobacteriales</taxon>
        <taxon>Corynebacteriaceae</taxon>
        <taxon>Corynebacterium</taxon>
    </lineage>
</organism>
<feature type="domain" description="CsbD-like" evidence="3">
    <location>
        <begin position="4"/>
        <end position="54"/>
    </location>
</feature>
<dbReference type="EMBL" id="CP046455">
    <property type="protein sequence ID" value="QGU06223.1"/>
    <property type="molecule type" value="Genomic_DNA"/>
</dbReference>
<feature type="region of interest" description="Disordered" evidence="2">
    <location>
        <begin position="1"/>
        <end position="38"/>
    </location>
</feature>
<name>A0A6B8VQ44_9CORY</name>
<proteinExistence type="inferred from homology"/>
<evidence type="ECO:0000256" key="2">
    <source>
        <dbReference type="SAM" id="MobiDB-lite"/>
    </source>
</evidence>
<evidence type="ECO:0000256" key="1">
    <source>
        <dbReference type="ARBA" id="ARBA00009129"/>
    </source>
</evidence>
<gene>
    <name evidence="4" type="ORF">COCCU_01295</name>
</gene>
<comment type="similarity">
    <text evidence="1">Belongs to the UPF0337 (CsbD) family.</text>
</comment>
<dbReference type="AlphaFoldDB" id="A0A6B8VQ44"/>
<evidence type="ECO:0000259" key="3">
    <source>
        <dbReference type="Pfam" id="PF05532"/>
    </source>
</evidence>
<protein>
    <submittedName>
        <fullName evidence="4">CsbD-like protein</fullName>
    </submittedName>
</protein>
<dbReference type="Pfam" id="PF05532">
    <property type="entry name" value="CsbD"/>
    <property type="match status" value="1"/>
</dbReference>
<sequence length="72" mass="7900">MGDFQNKAEEFGGKTKEGLGEATGNRRLEDEGKADQTKAQIKETISDAGEKVKDAANKVLGSFQEDKREDRP</sequence>
<evidence type="ECO:0000313" key="4">
    <source>
        <dbReference type="EMBL" id="QGU06223.1"/>
    </source>
</evidence>
<evidence type="ECO:0000313" key="5">
    <source>
        <dbReference type="Proteomes" id="UP000424462"/>
    </source>
</evidence>
<dbReference type="KEGG" id="cok:COCCU_01295"/>
<dbReference type="RefSeq" id="WP_156229810.1">
    <property type="nucleotide sequence ID" value="NZ_CP046455.1"/>
</dbReference>
<dbReference type="SUPFAM" id="SSF69047">
    <property type="entry name" value="Hypothetical protein YjbJ"/>
    <property type="match status" value="1"/>
</dbReference>
<dbReference type="Gene3D" id="1.10.1470.10">
    <property type="entry name" value="YjbJ"/>
    <property type="match status" value="1"/>
</dbReference>
<accession>A0A6B8VQ44</accession>
<dbReference type="Proteomes" id="UP000424462">
    <property type="component" value="Chromosome"/>
</dbReference>
<reference evidence="4 5" key="1">
    <citation type="submission" date="2019-11" db="EMBL/GenBank/DDBJ databases">
        <title>Complete genome sequence of Corynebacterium kalinowskii 1959, a novel Corynebacterium species isolated from soil of a small paddock in Vilsendorf, Germany.</title>
        <authorList>
            <person name="Schaffert L."/>
            <person name="Ruwe M."/>
            <person name="Milse J."/>
            <person name="Hanuschka K."/>
            <person name="Ortseifen V."/>
            <person name="Droste J."/>
            <person name="Brandt D."/>
            <person name="Schlueter L."/>
            <person name="Kutter Y."/>
            <person name="Vinke S."/>
            <person name="Viehoefer P."/>
            <person name="Jacob L."/>
            <person name="Luebke N.-C."/>
            <person name="Schulte-Berndt E."/>
            <person name="Hain C."/>
            <person name="Linder M."/>
            <person name="Schmidt P."/>
            <person name="Wollenschlaeger L."/>
            <person name="Luttermann T."/>
            <person name="Thieme E."/>
            <person name="Hassa J."/>
            <person name="Haak M."/>
            <person name="Wittchen M."/>
            <person name="Mentz A."/>
            <person name="Persicke M."/>
            <person name="Busche T."/>
            <person name="Ruckert C."/>
        </authorList>
    </citation>
    <scope>NUCLEOTIDE SEQUENCE [LARGE SCALE GENOMIC DNA]</scope>
    <source>
        <strain evidence="4 5">2039</strain>
    </source>
</reference>
<dbReference type="InterPro" id="IPR008462">
    <property type="entry name" value="CsbD"/>
</dbReference>